<organism evidence="2 3">
    <name type="scientific">Hordeum vulgare subsp. vulgare</name>
    <name type="common">Domesticated barley</name>
    <dbReference type="NCBI Taxonomy" id="112509"/>
    <lineage>
        <taxon>Eukaryota</taxon>
        <taxon>Viridiplantae</taxon>
        <taxon>Streptophyta</taxon>
        <taxon>Embryophyta</taxon>
        <taxon>Tracheophyta</taxon>
        <taxon>Spermatophyta</taxon>
        <taxon>Magnoliopsida</taxon>
        <taxon>Liliopsida</taxon>
        <taxon>Poales</taxon>
        <taxon>Poaceae</taxon>
        <taxon>BOP clade</taxon>
        <taxon>Pooideae</taxon>
        <taxon>Triticodae</taxon>
        <taxon>Triticeae</taxon>
        <taxon>Hordeinae</taxon>
        <taxon>Hordeum</taxon>
    </lineage>
</organism>
<sequence length="197" mass="21346">MAVDLTPRQPAKAYRGEGGAYYEWSPAELPMPGVASIGAAKLSLAAGGMSLPSYSDSAKVAYVLQGAHLHPSLPHICLPSRSLLVCFLFRPTVRSIRRPGLFGVGLLIRDLSFGPSMLAGWSSLLVSVVGFRSKVCHLSAPCRDRLWDRAGCLVSSVQFHQETNTIAVLTELYSYLDCGWSRMNELLVSAFCLDGLQ</sequence>
<evidence type="ECO:0000313" key="2">
    <source>
        <dbReference type="EnsemblPlants" id="HORVU.MOREX.r3.5HG0479440.1.CDS1"/>
    </source>
</evidence>
<dbReference type="Proteomes" id="UP000011116">
    <property type="component" value="Chromosome 5H"/>
</dbReference>
<evidence type="ECO:0000259" key="1">
    <source>
        <dbReference type="Pfam" id="PF00190"/>
    </source>
</evidence>
<dbReference type="InterPro" id="IPR006045">
    <property type="entry name" value="Cupin_1"/>
</dbReference>
<name>A0A8I6XSC1_HORVV</name>
<dbReference type="InterPro" id="IPR011051">
    <property type="entry name" value="RmlC_Cupin_sf"/>
</dbReference>
<dbReference type="SUPFAM" id="SSF51182">
    <property type="entry name" value="RmlC-like cupins"/>
    <property type="match status" value="1"/>
</dbReference>
<reference evidence="2" key="2">
    <citation type="submission" date="2020-10" db="EMBL/GenBank/DDBJ databases">
        <authorList>
            <person name="Scholz U."/>
            <person name="Mascher M."/>
            <person name="Fiebig A."/>
        </authorList>
    </citation>
    <scope>NUCLEOTIDE SEQUENCE [LARGE SCALE GENOMIC DNA]</scope>
    <source>
        <strain evidence="2">cv. Morex</strain>
    </source>
</reference>
<feature type="domain" description="Cupin type-1" evidence="1">
    <location>
        <begin position="9"/>
        <end position="67"/>
    </location>
</feature>
<keyword evidence="3" id="KW-1185">Reference proteome</keyword>
<dbReference type="Gramene" id="HORVU.MOREX.r3.5HG0479440.1">
    <property type="protein sequence ID" value="HORVU.MOREX.r3.5HG0479440.1.CDS1"/>
    <property type="gene ID" value="HORVU.MOREX.r3.5HG0479440"/>
</dbReference>
<dbReference type="AlphaFoldDB" id="A0A8I6XSC1"/>
<reference evidence="2" key="3">
    <citation type="submission" date="2022-01" db="UniProtKB">
        <authorList>
            <consortium name="EnsemblPlants"/>
        </authorList>
    </citation>
    <scope>IDENTIFICATION</scope>
    <source>
        <strain evidence="2">subsp. vulgare</strain>
    </source>
</reference>
<dbReference type="Pfam" id="PF00190">
    <property type="entry name" value="Cupin_1"/>
    <property type="match status" value="1"/>
</dbReference>
<proteinExistence type="predicted"/>
<accession>A0A8I6XSC1</accession>
<dbReference type="InterPro" id="IPR014710">
    <property type="entry name" value="RmlC-like_jellyroll"/>
</dbReference>
<dbReference type="Gene3D" id="2.60.120.10">
    <property type="entry name" value="Jelly Rolls"/>
    <property type="match status" value="1"/>
</dbReference>
<protein>
    <recommendedName>
        <fullName evidence="1">Cupin type-1 domain-containing protein</fullName>
    </recommendedName>
</protein>
<dbReference type="EnsemblPlants" id="HORVU.MOREX.r3.5HG0479440.1">
    <property type="protein sequence ID" value="HORVU.MOREX.r3.5HG0479440.1.CDS1"/>
    <property type="gene ID" value="HORVU.MOREX.r3.5HG0479440"/>
</dbReference>
<reference evidence="3" key="1">
    <citation type="journal article" date="2012" name="Nature">
        <title>A physical, genetic and functional sequence assembly of the barley genome.</title>
        <authorList>
            <consortium name="The International Barley Genome Sequencing Consortium"/>
            <person name="Mayer K.F."/>
            <person name="Waugh R."/>
            <person name="Brown J.W."/>
            <person name="Schulman A."/>
            <person name="Langridge P."/>
            <person name="Platzer M."/>
            <person name="Fincher G.B."/>
            <person name="Muehlbauer G.J."/>
            <person name="Sato K."/>
            <person name="Close T.J."/>
            <person name="Wise R.P."/>
            <person name="Stein N."/>
        </authorList>
    </citation>
    <scope>NUCLEOTIDE SEQUENCE [LARGE SCALE GENOMIC DNA]</scope>
    <source>
        <strain evidence="3">cv. Morex</strain>
    </source>
</reference>
<evidence type="ECO:0000313" key="3">
    <source>
        <dbReference type="Proteomes" id="UP000011116"/>
    </source>
</evidence>